<name>A0AA40A6U8_9PEZI</name>
<gene>
    <name evidence="6" type="ORF">B0T21DRAFT_427489</name>
</gene>
<evidence type="ECO:0000256" key="4">
    <source>
        <dbReference type="ARBA" id="ARBA00023002"/>
    </source>
</evidence>
<evidence type="ECO:0000259" key="5">
    <source>
        <dbReference type="Pfam" id="PF00724"/>
    </source>
</evidence>
<evidence type="ECO:0000256" key="3">
    <source>
        <dbReference type="ARBA" id="ARBA00022643"/>
    </source>
</evidence>
<dbReference type="InterPro" id="IPR013785">
    <property type="entry name" value="Aldolase_TIM"/>
</dbReference>
<dbReference type="SUPFAM" id="SSF51395">
    <property type="entry name" value="FMN-linked oxidoreductases"/>
    <property type="match status" value="1"/>
</dbReference>
<dbReference type="AlphaFoldDB" id="A0AA40A6U8"/>
<evidence type="ECO:0000256" key="2">
    <source>
        <dbReference type="ARBA" id="ARBA00022630"/>
    </source>
</evidence>
<accession>A0AA40A6U8</accession>
<dbReference type="PANTHER" id="PTHR43656:SF5">
    <property type="entry name" value="NADH:FLAVIN OXIDOREDUCTASE_NADH OXIDASE N-TERMINAL DOMAIN-CONTAINING PROTEIN"/>
    <property type="match status" value="1"/>
</dbReference>
<dbReference type="InterPro" id="IPR051799">
    <property type="entry name" value="NADH_flavin_oxidoreductase"/>
</dbReference>
<dbReference type="GO" id="GO:0016491">
    <property type="term" value="F:oxidoreductase activity"/>
    <property type="evidence" value="ECO:0007669"/>
    <property type="project" value="UniProtKB-KW"/>
</dbReference>
<evidence type="ECO:0000313" key="7">
    <source>
        <dbReference type="Proteomes" id="UP001172159"/>
    </source>
</evidence>
<keyword evidence="7" id="KW-1185">Reference proteome</keyword>
<feature type="domain" description="NADH:flavin oxidoreductase/NADH oxidase N-terminal" evidence="5">
    <location>
        <begin position="28"/>
        <end position="275"/>
    </location>
</feature>
<comment type="caution">
    <text evidence="6">The sequence shown here is derived from an EMBL/GenBank/DDBJ whole genome shotgun (WGS) entry which is preliminary data.</text>
</comment>
<keyword evidence="2" id="KW-0285">Flavoprotein</keyword>
<sequence>MATTTTPPVDVDPSPLGVPLRFEFSGRTAPNRFLKAAATEKAATYHPDNAPASGIPNDELFQLYQTWSSGGYGTIITGNILIDPDHLEAPGNMIIPPSAPFSGPRFESFRRLGSIGKHHGSLFLGQLNHPGRQCLSTIQPNPISASSVQLTSPLFGATFGKPRSATIPEISSIVSAFVHAAVYLDKAGWDGIQLHAAHGYLLAQFLSPTTNLRSDPYGGSIANRARIITEIASGIRSHCKPEFILSIKINSVEFQADGLTVAEASQLCELLEQEAQFDFVELSGGTYEEMGLMHRRESTKSREAFFLDFAEMIAPRLSKTKVL</sequence>
<dbReference type="InterPro" id="IPR001155">
    <property type="entry name" value="OxRdtase_FMN_N"/>
</dbReference>
<dbReference type="GO" id="GO:0010181">
    <property type="term" value="F:FMN binding"/>
    <property type="evidence" value="ECO:0007669"/>
    <property type="project" value="InterPro"/>
</dbReference>
<comment type="similarity">
    <text evidence="1">Belongs to the NADH:flavin oxidoreductase/NADH oxidase family.</text>
</comment>
<organism evidence="6 7">
    <name type="scientific">Apiosordaria backusii</name>
    <dbReference type="NCBI Taxonomy" id="314023"/>
    <lineage>
        <taxon>Eukaryota</taxon>
        <taxon>Fungi</taxon>
        <taxon>Dikarya</taxon>
        <taxon>Ascomycota</taxon>
        <taxon>Pezizomycotina</taxon>
        <taxon>Sordariomycetes</taxon>
        <taxon>Sordariomycetidae</taxon>
        <taxon>Sordariales</taxon>
        <taxon>Lasiosphaeriaceae</taxon>
        <taxon>Apiosordaria</taxon>
    </lineage>
</organism>
<dbReference type="Proteomes" id="UP001172159">
    <property type="component" value="Unassembled WGS sequence"/>
</dbReference>
<dbReference type="Pfam" id="PF00724">
    <property type="entry name" value="Oxidored_FMN"/>
    <property type="match status" value="1"/>
</dbReference>
<evidence type="ECO:0000313" key="6">
    <source>
        <dbReference type="EMBL" id="KAK0710396.1"/>
    </source>
</evidence>
<keyword evidence="4" id="KW-0560">Oxidoreductase</keyword>
<dbReference type="EMBL" id="JAUKTV010000017">
    <property type="protein sequence ID" value="KAK0710396.1"/>
    <property type="molecule type" value="Genomic_DNA"/>
</dbReference>
<protein>
    <recommendedName>
        <fullName evidence="5">NADH:flavin oxidoreductase/NADH oxidase N-terminal domain-containing protein</fullName>
    </recommendedName>
</protein>
<dbReference type="Gene3D" id="3.20.20.70">
    <property type="entry name" value="Aldolase class I"/>
    <property type="match status" value="1"/>
</dbReference>
<reference evidence="6" key="1">
    <citation type="submission" date="2023-06" db="EMBL/GenBank/DDBJ databases">
        <title>Genome-scale phylogeny and comparative genomics of the fungal order Sordariales.</title>
        <authorList>
            <consortium name="Lawrence Berkeley National Laboratory"/>
            <person name="Hensen N."/>
            <person name="Bonometti L."/>
            <person name="Westerberg I."/>
            <person name="Brannstrom I.O."/>
            <person name="Guillou S."/>
            <person name="Cros-Aarteil S."/>
            <person name="Calhoun S."/>
            <person name="Haridas S."/>
            <person name="Kuo A."/>
            <person name="Mondo S."/>
            <person name="Pangilinan J."/>
            <person name="Riley R."/>
            <person name="Labutti K."/>
            <person name="Andreopoulos B."/>
            <person name="Lipzen A."/>
            <person name="Chen C."/>
            <person name="Yanf M."/>
            <person name="Daum C."/>
            <person name="Ng V."/>
            <person name="Clum A."/>
            <person name="Steindorff A."/>
            <person name="Ohm R."/>
            <person name="Martin F."/>
            <person name="Silar P."/>
            <person name="Natvig D."/>
            <person name="Lalanne C."/>
            <person name="Gautier V."/>
            <person name="Ament-Velasquez S.L."/>
            <person name="Kruys A."/>
            <person name="Hutchinson M.I."/>
            <person name="Powell A.J."/>
            <person name="Barry K."/>
            <person name="Miller A.N."/>
            <person name="Grigoriev I.V."/>
            <person name="Debuchy R."/>
            <person name="Gladieux P."/>
            <person name="Thoren M.H."/>
            <person name="Johannesson H."/>
        </authorList>
    </citation>
    <scope>NUCLEOTIDE SEQUENCE</scope>
    <source>
        <strain evidence="6">CBS 540.89</strain>
    </source>
</reference>
<keyword evidence="3" id="KW-0288">FMN</keyword>
<dbReference type="PANTHER" id="PTHR43656">
    <property type="entry name" value="BINDING OXIDOREDUCTASE, PUTATIVE (AFU_ORTHOLOGUE AFUA_2G08260)-RELATED"/>
    <property type="match status" value="1"/>
</dbReference>
<evidence type="ECO:0000256" key="1">
    <source>
        <dbReference type="ARBA" id="ARBA00005979"/>
    </source>
</evidence>
<proteinExistence type="inferred from homology"/>